<reference evidence="3" key="1">
    <citation type="submission" date="2008-04" db="EMBL/GenBank/DDBJ databases">
        <title>Complete sequence of chromosome of Nostoc punctiforme ATCC 29133.</title>
        <authorList>
            <consortium name="US DOE Joint Genome Institute"/>
            <person name="Copeland A."/>
            <person name="Lucas S."/>
            <person name="Lapidus A."/>
            <person name="Glavina del Rio T."/>
            <person name="Dalin E."/>
            <person name="Tice H."/>
            <person name="Pitluck S."/>
            <person name="Chain P."/>
            <person name="Malfatti S."/>
            <person name="Shin M."/>
            <person name="Vergez L."/>
            <person name="Schmutz J."/>
            <person name="Larimer F."/>
            <person name="Land M."/>
            <person name="Hauser L."/>
            <person name="Kyrpides N."/>
            <person name="Kim E."/>
            <person name="Meeks J.C."/>
            <person name="Elhai J."/>
            <person name="Campbell E.L."/>
            <person name="Thiel T."/>
            <person name="Longmire J."/>
            <person name="Potts M."/>
            <person name="Atlas R."/>
        </authorList>
    </citation>
    <scope>NUCLEOTIDE SEQUENCE [LARGE SCALE GENOMIC DNA]</scope>
    <source>
        <strain evidence="3">ATCC 29133 / PCC 73102</strain>
    </source>
</reference>
<dbReference type="Gene3D" id="3.90.180.10">
    <property type="entry name" value="Medium-chain alcohol dehydrogenases, catalytic domain"/>
    <property type="match status" value="1"/>
</dbReference>
<dbReference type="GO" id="GO:0003960">
    <property type="term" value="F:quinone reductase (NADPH) activity"/>
    <property type="evidence" value="ECO:0007669"/>
    <property type="project" value="UniProtKB-EC"/>
</dbReference>
<dbReference type="InterPro" id="IPR013154">
    <property type="entry name" value="ADH-like_N"/>
</dbReference>
<accession>B2IYS6</accession>
<dbReference type="HOGENOM" id="CLU_063676_0_0_3"/>
<feature type="domain" description="Enoyl reductase (ER)" evidence="1">
    <location>
        <begin position="35"/>
        <end position="344"/>
    </location>
</feature>
<sequence length="375" mass="41937">MMRNIAICSNEVENLILGQDSVKTIDMNGILVRCGLLRTENIYFDRNAVSNRFKVLVKKKAFSCNYRDKSIIFRITKQAPENTFYVVGSDFVGEVIATGSEVTELKVGDRVIANNAYPESDALEAFPGIPSNHASKEYQVFHQAKLIKIPLEMSDEIAAAFSIGGQTSYSIVRKFNPTKGSNILVTAAKSNTSLFVINALKKYDVNIYATSTSRLFEEELRAMGVKKVILVESKPNSLLENQSIQNIVAETGGFDCVFDPFFDLYLGQSVELMKIGAKYITCGLYDQYFELINQSFTPFSLNTNHIMGSVMTKNLQIIGNCLGLTEDLKNAIQDYALGHLNVVIDSVFTGKDIEGFFERTYNAKDRFGKVVYKYE</sequence>
<dbReference type="eggNOG" id="COG0604">
    <property type="taxonomic scope" value="Bacteria"/>
</dbReference>
<evidence type="ECO:0000313" key="3">
    <source>
        <dbReference type="Proteomes" id="UP000001191"/>
    </source>
</evidence>
<dbReference type="Pfam" id="PF08240">
    <property type="entry name" value="ADH_N"/>
    <property type="match status" value="1"/>
</dbReference>
<dbReference type="PhylomeDB" id="B2IYS6"/>
<dbReference type="SUPFAM" id="SSF50129">
    <property type="entry name" value="GroES-like"/>
    <property type="match status" value="1"/>
</dbReference>
<keyword evidence="2" id="KW-0560">Oxidoreductase</keyword>
<gene>
    <name evidence="2" type="ordered locus">Npun_R3206</name>
</gene>
<dbReference type="InterPro" id="IPR051397">
    <property type="entry name" value="Zn-ADH-like_protein"/>
</dbReference>
<dbReference type="Gene3D" id="3.40.50.720">
    <property type="entry name" value="NAD(P)-binding Rossmann-like Domain"/>
    <property type="match status" value="1"/>
</dbReference>
<dbReference type="PANTHER" id="PTHR43677:SF4">
    <property type="entry name" value="QUINONE OXIDOREDUCTASE-LIKE PROTEIN 2"/>
    <property type="match status" value="1"/>
</dbReference>
<keyword evidence="3" id="KW-1185">Reference proteome</keyword>
<dbReference type="Proteomes" id="UP000001191">
    <property type="component" value="Chromosome"/>
</dbReference>
<protein>
    <submittedName>
        <fullName evidence="2">Alcohol dehydrogenase GroES domain protein</fullName>
        <ecNumber evidence="2">1.6.5.5</ecNumber>
    </submittedName>
</protein>
<dbReference type="InterPro" id="IPR011032">
    <property type="entry name" value="GroES-like_sf"/>
</dbReference>
<dbReference type="InterPro" id="IPR020843">
    <property type="entry name" value="ER"/>
</dbReference>
<reference evidence="2 3" key="2">
    <citation type="journal article" date="2013" name="Plant Physiol.">
        <title>A Nostoc punctiforme Sugar Transporter Necessary to Establish a Cyanobacterium-Plant Symbiosis.</title>
        <authorList>
            <person name="Ekman M."/>
            <person name="Picossi S."/>
            <person name="Campbell E.L."/>
            <person name="Meeks J.C."/>
            <person name="Flores E."/>
        </authorList>
    </citation>
    <scope>NUCLEOTIDE SEQUENCE [LARGE SCALE GENOMIC DNA]</scope>
    <source>
        <strain evidence="3">ATCC 29133 / PCC 73102</strain>
    </source>
</reference>
<dbReference type="EMBL" id="CP001037">
    <property type="protein sequence ID" value="ACC81659.1"/>
    <property type="molecule type" value="Genomic_DNA"/>
</dbReference>
<organism evidence="2 3">
    <name type="scientific">Nostoc punctiforme (strain ATCC 29133 / PCC 73102)</name>
    <dbReference type="NCBI Taxonomy" id="63737"/>
    <lineage>
        <taxon>Bacteria</taxon>
        <taxon>Bacillati</taxon>
        <taxon>Cyanobacteriota</taxon>
        <taxon>Cyanophyceae</taxon>
        <taxon>Nostocales</taxon>
        <taxon>Nostocaceae</taxon>
        <taxon>Nostoc</taxon>
    </lineage>
</organism>
<dbReference type="CDD" id="cd05188">
    <property type="entry name" value="MDR"/>
    <property type="match status" value="1"/>
</dbReference>
<dbReference type="EnsemblBacteria" id="ACC81659">
    <property type="protein sequence ID" value="ACC81659"/>
    <property type="gene ID" value="Npun_R3206"/>
</dbReference>
<dbReference type="InterPro" id="IPR036291">
    <property type="entry name" value="NAD(P)-bd_dom_sf"/>
</dbReference>
<dbReference type="PANTHER" id="PTHR43677">
    <property type="entry name" value="SHORT-CHAIN DEHYDROGENASE/REDUCTASE"/>
    <property type="match status" value="1"/>
</dbReference>
<dbReference type="SMART" id="SM00829">
    <property type="entry name" value="PKS_ER"/>
    <property type="match status" value="1"/>
</dbReference>
<dbReference type="SMR" id="B2IYS6"/>
<evidence type="ECO:0000259" key="1">
    <source>
        <dbReference type="SMART" id="SM00829"/>
    </source>
</evidence>
<name>B2IYS6_NOSP7</name>
<dbReference type="RefSeq" id="WP_012409638.1">
    <property type="nucleotide sequence ID" value="NC_010628.1"/>
</dbReference>
<dbReference type="STRING" id="63737.Npun_R3206"/>
<dbReference type="EC" id="1.6.5.5" evidence="2"/>
<evidence type="ECO:0000313" key="2">
    <source>
        <dbReference type="EMBL" id="ACC81659.1"/>
    </source>
</evidence>
<dbReference type="KEGG" id="npu:Npun_R3206"/>
<dbReference type="AlphaFoldDB" id="B2IYS6"/>
<proteinExistence type="predicted"/>
<dbReference type="SUPFAM" id="SSF51735">
    <property type="entry name" value="NAD(P)-binding Rossmann-fold domains"/>
    <property type="match status" value="1"/>
</dbReference>